<comment type="caution">
    <text evidence="1">The sequence shown here is derived from an EMBL/GenBank/DDBJ whole genome shotgun (WGS) entry which is preliminary data.</text>
</comment>
<dbReference type="GO" id="GO:0003824">
    <property type="term" value="F:catalytic activity"/>
    <property type="evidence" value="ECO:0007669"/>
    <property type="project" value="InterPro"/>
</dbReference>
<accession>A0A9Q1GQ15</accession>
<dbReference type="Gene3D" id="3.30.470.10">
    <property type="match status" value="1"/>
</dbReference>
<evidence type="ECO:0000313" key="2">
    <source>
        <dbReference type="Proteomes" id="UP001153076"/>
    </source>
</evidence>
<dbReference type="PANTHER" id="PTHR47703">
    <property type="entry name" value="D-AMINOACID AMINOTRANSFERASE-LIKE PLP-DEPENDENT ENZYMES SUPERFAMILY PROTEIN"/>
    <property type="match status" value="1"/>
</dbReference>
<dbReference type="OrthoDB" id="59470at2759"/>
<proteinExistence type="predicted"/>
<dbReference type="InterPro" id="IPR043131">
    <property type="entry name" value="BCAT-like_N"/>
</dbReference>
<keyword evidence="2" id="KW-1185">Reference proteome</keyword>
<dbReference type="SUPFAM" id="SSF56752">
    <property type="entry name" value="D-aminoacid aminotransferase-like PLP-dependent enzymes"/>
    <property type="match status" value="1"/>
</dbReference>
<organism evidence="1 2">
    <name type="scientific">Carnegiea gigantea</name>
    <dbReference type="NCBI Taxonomy" id="171969"/>
    <lineage>
        <taxon>Eukaryota</taxon>
        <taxon>Viridiplantae</taxon>
        <taxon>Streptophyta</taxon>
        <taxon>Embryophyta</taxon>
        <taxon>Tracheophyta</taxon>
        <taxon>Spermatophyta</taxon>
        <taxon>Magnoliopsida</taxon>
        <taxon>eudicotyledons</taxon>
        <taxon>Gunneridae</taxon>
        <taxon>Pentapetalae</taxon>
        <taxon>Caryophyllales</taxon>
        <taxon>Cactineae</taxon>
        <taxon>Cactaceae</taxon>
        <taxon>Cactoideae</taxon>
        <taxon>Echinocereeae</taxon>
        <taxon>Carnegiea</taxon>
    </lineage>
</organism>
<dbReference type="EMBL" id="JAKOGI010001986">
    <property type="protein sequence ID" value="KAJ8423357.1"/>
    <property type="molecule type" value="Genomic_DNA"/>
</dbReference>
<dbReference type="InterPro" id="IPR036038">
    <property type="entry name" value="Aminotransferase-like"/>
</dbReference>
<name>A0A9Q1GQ15_9CARY</name>
<protein>
    <submittedName>
        <fullName evidence="1">Uncharacterized protein</fullName>
    </submittedName>
</protein>
<dbReference type="InterPro" id="IPR043132">
    <property type="entry name" value="BCAT-like_C"/>
</dbReference>
<dbReference type="AlphaFoldDB" id="A0A9Q1GQ15"/>
<dbReference type="Gene3D" id="3.20.10.10">
    <property type="entry name" value="D-amino Acid Aminotransferase, subunit A, domain 2"/>
    <property type="match status" value="1"/>
</dbReference>
<sequence>MSTPARFLFTNGVMSFAGDAPPISAFLETHPGAYTTTRTHNDASQLLFWDRHLKRLSNSLQILLNSNPSLVFGPRFSESAPFSSSVNWDGLIRRRVDATMRKALPCALGKRDSGEELAVSTLIGGNSEELEGIVGRIDEDMVDRVLDVYVHIGMYVPPIFGSQGSGARLAVVGSKRDFAEAKYSDWARCRLRKPLEKLRPPSATEILLADHGGKILEGTVTNFFVVCFKENGEVKENSANDDGNLHLYELQTAPVHDGVLPGVIRQLVIE</sequence>
<evidence type="ECO:0000313" key="1">
    <source>
        <dbReference type="EMBL" id="KAJ8423357.1"/>
    </source>
</evidence>
<reference evidence="1" key="1">
    <citation type="submission" date="2022-04" db="EMBL/GenBank/DDBJ databases">
        <title>Carnegiea gigantea Genome sequencing and assembly v2.</title>
        <authorList>
            <person name="Copetti D."/>
            <person name="Sanderson M.J."/>
            <person name="Burquez A."/>
            <person name="Wojciechowski M.F."/>
        </authorList>
    </citation>
    <scope>NUCLEOTIDE SEQUENCE</scope>
    <source>
        <strain evidence="1">SGP5-SGP5p</strain>
        <tissue evidence="1">Aerial part</tissue>
    </source>
</reference>
<gene>
    <name evidence="1" type="ORF">Cgig2_006541</name>
</gene>
<dbReference type="PANTHER" id="PTHR47703:SF2">
    <property type="entry name" value="D-AMINOACID AMINOTRANSFERASE-LIKE PLP-DEPENDENT ENZYMES SUPERFAMILY PROTEIN"/>
    <property type="match status" value="1"/>
</dbReference>
<dbReference type="Proteomes" id="UP001153076">
    <property type="component" value="Unassembled WGS sequence"/>
</dbReference>